<keyword evidence="7" id="KW-1185">Reference proteome</keyword>
<evidence type="ECO:0000256" key="5">
    <source>
        <dbReference type="ARBA" id="ARBA00047475"/>
    </source>
</evidence>
<dbReference type="WBParaSite" id="ACRNAN_scaffold92.g24792.t1">
    <property type="protein sequence ID" value="ACRNAN_scaffold92.g24792.t1"/>
    <property type="gene ID" value="ACRNAN_scaffold92.g24792"/>
</dbReference>
<evidence type="ECO:0000256" key="3">
    <source>
        <dbReference type="ARBA" id="ARBA00022676"/>
    </source>
</evidence>
<comment type="catalytic activity">
    <reaction evidence="5">
        <text>glucuronate acceptor + UDP-alpha-D-glucuronate = acceptor beta-D-glucuronoside + UDP + H(+)</text>
        <dbReference type="Rhea" id="RHEA:21032"/>
        <dbReference type="ChEBI" id="CHEBI:15378"/>
        <dbReference type="ChEBI" id="CHEBI:58052"/>
        <dbReference type="ChEBI" id="CHEBI:58223"/>
        <dbReference type="ChEBI" id="CHEBI:132367"/>
        <dbReference type="ChEBI" id="CHEBI:132368"/>
        <dbReference type="EC" id="2.4.1.17"/>
    </reaction>
</comment>
<dbReference type="PANTHER" id="PTHR48043">
    <property type="entry name" value="EG:EG0003.4 PROTEIN-RELATED"/>
    <property type="match status" value="1"/>
</dbReference>
<reference evidence="8" key="1">
    <citation type="submission" date="2022-11" db="UniProtKB">
        <authorList>
            <consortium name="WormBaseParasite"/>
        </authorList>
    </citation>
    <scope>IDENTIFICATION</scope>
</reference>
<dbReference type="InterPro" id="IPR050271">
    <property type="entry name" value="UDP-glycosyltransferase"/>
</dbReference>
<comment type="similarity">
    <text evidence="1">Belongs to the UDP-glycosyltransferase family.</text>
</comment>
<keyword evidence="4" id="KW-0808">Transferase</keyword>
<proteinExistence type="inferred from homology"/>
<feature type="transmembrane region" description="Helical" evidence="6">
    <location>
        <begin position="112"/>
        <end position="138"/>
    </location>
</feature>
<keyword evidence="6" id="KW-0472">Membrane</keyword>
<dbReference type="SUPFAM" id="SSF53756">
    <property type="entry name" value="UDP-Glycosyltransferase/glycogen phosphorylase"/>
    <property type="match status" value="1"/>
</dbReference>
<dbReference type="PANTHER" id="PTHR48043:SF145">
    <property type="entry name" value="FI06409P-RELATED"/>
    <property type="match status" value="1"/>
</dbReference>
<organism evidence="7 8">
    <name type="scientific">Acrobeloides nanus</name>
    <dbReference type="NCBI Taxonomy" id="290746"/>
    <lineage>
        <taxon>Eukaryota</taxon>
        <taxon>Metazoa</taxon>
        <taxon>Ecdysozoa</taxon>
        <taxon>Nematoda</taxon>
        <taxon>Chromadorea</taxon>
        <taxon>Rhabditida</taxon>
        <taxon>Tylenchina</taxon>
        <taxon>Cephalobomorpha</taxon>
        <taxon>Cephaloboidea</taxon>
        <taxon>Cephalobidae</taxon>
        <taxon>Acrobeloides</taxon>
    </lineage>
</organism>
<evidence type="ECO:0000256" key="6">
    <source>
        <dbReference type="SAM" id="Phobius"/>
    </source>
</evidence>
<sequence>MNSVTEATGRGVPLICIPLFAEQKRNAVMVKYRKVGLEIRKEDLIEGKEKLVDAIKTILNDNSYSKNAKRLSAMIKAKPMKPEDRLLKYTEFAAKFGYDNNLDMYGRHLNTIQYYCLDIIIPAIGMALILFYIVIYIVKKVATKVLSLFNSKPKSKKE</sequence>
<dbReference type="Gene3D" id="3.40.50.2000">
    <property type="entry name" value="Glycogen Phosphorylase B"/>
    <property type="match status" value="1"/>
</dbReference>
<evidence type="ECO:0000313" key="7">
    <source>
        <dbReference type="Proteomes" id="UP000887540"/>
    </source>
</evidence>
<dbReference type="Pfam" id="PF00201">
    <property type="entry name" value="UDPGT"/>
    <property type="match status" value="1"/>
</dbReference>
<dbReference type="Proteomes" id="UP000887540">
    <property type="component" value="Unplaced"/>
</dbReference>
<dbReference type="GO" id="GO:0015020">
    <property type="term" value="F:glucuronosyltransferase activity"/>
    <property type="evidence" value="ECO:0007669"/>
    <property type="project" value="UniProtKB-EC"/>
</dbReference>
<keyword evidence="3" id="KW-0328">Glycosyltransferase</keyword>
<evidence type="ECO:0000256" key="4">
    <source>
        <dbReference type="ARBA" id="ARBA00022679"/>
    </source>
</evidence>
<accession>A0A914EKX3</accession>
<dbReference type="EC" id="2.4.1.17" evidence="2"/>
<keyword evidence="6" id="KW-0812">Transmembrane</keyword>
<protein>
    <recommendedName>
        <fullName evidence="2">glucuronosyltransferase</fullName>
        <ecNumber evidence="2">2.4.1.17</ecNumber>
    </recommendedName>
</protein>
<evidence type="ECO:0000313" key="8">
    <source>
        <dbReference type="WBParaSite" id="ACRNAN_scaffold92.g24792.t1"/>
    </source>
</evidence>
<evidence type="ECO:0000256" key="2">
    <source>
        <dbReference type="ARBA" id="ARBA00012544"/>
    </source>
</evidence>
<name>A0A914EKX3_9BILA</name>
<dbReference type="AlphaFoldDB" id="A0A914EKX3"/>
<evidence type="ECO:0000256" key="1">
    <source>
        <dbReference type="ARBA" id="ARBA00009995"/>
    </source>
</evidence>
<dbReference type="InterPro" id="IPR002213">
    <property type="entry name" value="UDP_glucos_trans"/>
</dbReference>
<keyword evidence="6" id="KW-1133">Transmembrane helix</keyword>